<evidence type="ECO:0000256" key="1">
    <source>
        <dbReference type="SAM" id="MobiDB-lite"/>
    </source>
</evidence>
<feature type="compositionally biased region" description="Basic and acidic residues" evidence="1">
    <location>
        <begin position="212"/>
        <end position="221"/>
    </location>
</feature>
<gene>
    <name evidence="2" type="ORF">PDIGIT_LOCUS7785</name>
</gene>
<proteinExistence type="predicted"/>
<reference evidence="2" key="1">
    <citation type="submission" date="2023-01" db="EMBL/GenBank/DDBJ databases">
        <authorList>
            <person name="Van Ghelder C."/>
            <person name="Rancurel C."/>
        </authorList>
    </citation>
    <scope>NUCLEOTIDE SEQUENCE</scope>
    <source>
        <strain evidence="2">CNCM I-4278</strain>
    </source>
</reference>
<comment type="caution">
    <text evidence="2">The sequence shown here is derived from an EMBL/GenBank/DDBJ whole genome shotgun (WGS) entry which is preliminary data.</text>
</comment>
<feature type="region of interest" description="Disordered" evidence="1">
    <location>
        <begin position="210"/>
        <end position="240"/>
    </location>
</feature>
<dbReference type="EMBL" id="CAOQHR010000005">
    <property type="protein sequence ID" value="CAI6334719.1"/>
    <property type="molecule type" value="Genomic_DNA"/>
</dbReference>
<name>A0A9W4UFE8_9PLEO</name>
<dbReference type="AlphaFoldDB" id="A0A9W4UFE8"/>
<dbReference type="Proteomes" id="UP001152607">
    <property type="component" value="Unassembled WGS sequence"/>
</dbReference>
<accession>A0A9W4UFE8</accession>
<evidence type="ECO:0000313" key="3">
    <source>
        <dbReference type="Proteomes" id="UP001152607"/>
    </source>
</evidence>
<protein>
    <submittedName>
        <fullName evidence="2">Uncharacterized protein</fullName>
    </submittedName>
</protein>
<organism evidence="2 3">
    <name type="scientific">Periconia digitata</name>
    <dbReference type="NCBI Taxonomy" id="1303443"/>
    <lineage>
        <taxon>Eukaryota</taxon>
        <taxon>Fungi</taxon>
        <taxon>Dikarya</taxon>
        <taxon>Ascomycota</taxon>
        <taxon>Pezizomycotina</taxon>
        <taxon>Dothideomycetes</taxon>
        <taxon>Pleosporomycetidae</taxon>
        <taxon>Pleosporales</taxon>
        <taxon>Massarineae</taxon>
        <taxon>Periconiaceae</taxon>
        <taxon>Periconia</taxon>
    </lineage>
</organism>
<keyword evidence="3" id="KW-1185">Reference proteome</keyword>
<sequence length="260" mass="28923">MYFTMDLISSEQASKQARGQKATIRSGPMARLEQCGRVSDSQGSMVAAIGHMFFIYSPVSTTCFDPPLRFGHIVCFFPRQFACAVSNSVVGQEHASPTPCHGRDGSRGHRYSFSRPMWHPTCTQPTGVWQHGTGPPSQSQAQGGAHRHLIVCDAARVQRLGAVQGCCGYATQPSRLVLLRCISLAWATRRTITPNYWQAPSWRAERHHARARGKELARGGRDATTSVHAPPRSKRQKLREYQSATDSPWWAYRFKVIPGD</sequence>
<evidence type="ECO:0000313" key="2">
    <source>
        <dbReference type="EMBL" id="CAI6334719.1"/>
    </source>
</evidence>